<organism evidence="1 2">
    <name type="scientific">Micromonospora chaiyaphumensis</name>
    <dbReference type="NCBI Taxonomy" id="307119"/>
    <lineage>
        <taxon>Bacteria</taxon>
        <taxon>Bacillati</taxon>
        <taxon>Actinomycetota</taxon>
        <taxon>Actinomycetes</taxon>
        <taxon>Micromonosporales</taxon>
        <taxon>Micromonosporaceae</taxon>
        <taxon>Micromonospora</taxon>
    </lineage>
</organism>
<sequence>MTGRYDSVPVVGTTVPDGAGGLREVRYLRRRPLPELRDVRAAATHRVTAGDRIDLVSHRYLGDATAWWRIADANGALDPEALTGPDAEGELIVIPLPGV</sequence>
<proteinExistence type="predicted"/>
<accession>A0A1C4VXV4</accession>
<dbReference type="Proteomes" id="UP000199629">
    <property type="component" value="Unassembled WGS sequence"/>
</dbReference>
<dbReference type="EMBL" id="FMCS01000003">
    <property type="protein sequence ID" value="SCE88834.1"/>
    <property type="molecule type" value="Genomic_DNA"/>
</dbReference>
<gene>
    <name evidence="1" type="ORF">GA0070214_10316</name>
</gene>
<reference evidence="2" key="1">
    <citation type="submission" date="2016-06" db="EMBL/GenBank/DDBJ databases">
        <authorList>
            <person name="Varghese N."/>
            <person name="Submissions Spin"/>
        </authorList>
    </citation>
    <scope>NUCLEOTIDE SEQUENCE [LARGE SCALE GENOMIC DNA]</scope>
    <source>
        <strain evidence="2">DSM 45246</strain>
    </source>
</reference>
<dbReference type="AlphaFoldDB" id="A0A1C4VXV4"/>
<protein>
    <recommendedName>
        <fullName evidence="3">LysM domain-containing protein</fullName>
    </recommendedName>
</protein>
<evidence type="ECO:0000313" key="2">
    <source>
        <dbReference type="Proteomes" id="UP000199629"/>
    </source>
</evidence>
<evidence type="ECO:0008006" key="3">
    <source>
        <dbReference type="Google" id="ProtNLM"/>
    </source>
</evidence>
<name>A0A1C4VXV4_9ACTN</name>
<dbReference type="RefSeq" id="WP_091261542.1">
    <property type="nucleotide sequence ID" value="NZ_FMCS01000003.1"/>
</dbReference>
<evidence type="ECO:0000313" key="1">
    <source>
        <dbReference type="EMBL" id="SCE88834.1"/>
    </source>
</evidence>
<keyword evidence="2" id="KW-1185">Reference proteome</keyword>